<dbReference type="Gene3D" id="1.10.472.80">
    <property type="entry name" value="Ypt/Rab-GAP domain of gyp1p, domain 3"/>
    <property type="match status" value="1"/>
</dbReference>
<dbReference type="PROSITE" id="PS50086">
    <property type="entry name" value="TBC_RABGAP"/>
    <property type="match status" value="1"/>
</dbReference>
<sequence>MYGRPLPLLSVVNGSLQDLNSVTSLSSPSAPAPLPSPSPVNAPPPPPFYLPSHSVPLRALRQFASSGSLAPPPSSSPAPHSSEACARPVVWRLLLGQLPPALKGWRGAAEASRGAYWAFVRELVDGSPDEEMQSPELGALKSTAEPAVGEPAAAGPLSDLLSKTALDSASPDSDVFLLHEILKDVNRTFPDLSFFIAPPHSLPRLLSLSRLLFVWSKLNKGTRYVQGMNEIAGVVFYTLAAGEEETGLDAADAYFLTSSLLSSMVDVFTPSLDDDETGIAGRISAVMSLVRLHDPSLADHLASLQVEGQFFLMRWITTLLSREFHLPDVVRLWDSLLASVNRDNFLRYACATMVFTVREELLEADFSGALEILQNYPDTDVDQLIASTKALYSFETAVTQVVSAKGCRVTTAMVEASAYLSPSVIIAFGFRGGVVTPDLVDALKETSGLIKSGAASAAKDVGVMGKSVWAWGKQAMADLGEKSERAAEVRRAKERERLARQTMEQMRRSNAEKADRARQQQEFLAQQREVLDEQLQDQINGGS</sequence>
<proteinExistence type="predicted"/>
<evidence type="ECO:0000313" key="3">
    <source>
        <dbReference type="EMBL" id="GMI42344.1"/>
    </source>
</evidence>
<keyword evidence="4" id="KW-1185">Reference proteome</keyword>
<feature type="compositionally biased region" description="Basic and acidic residues" evidence="1">
    <location>
        <begin position="498"/>
        <end position="519"/>
    </location>
</feature>
<evidence type="ECO:0000256" key="1">
    <source>
        <dbReference type="SAM" id="MobiDB-lite"/>
    </source>
</evidence>
<dbReference type="Proteomes" id="UP001165060">
    <property type="component" value="Unassembled WGS sequence"/>
</dbReference>
<evidence type="ECO:0000259" key="2">
    <source>
        <dbReference type="PROSITE" id="PS50086"/>
    </source>
</evidence>
<accession>A0ABQ6N762</accession>
<name>A0ABQ6N762_9STRA</name>
<feature type="region of interest" description="Disordered" evidence="1">
    <location>
        <begin position="23"/>
        <end position="47"/>
    </location>
</feature>
<dbReference type="SMART" id="SM00164">
    <property type="entry name" value="TBC"/>
    <property type="match status" value="1"/>
</dbReference>
<organism evidence="3 4">
    <name type="scientific">Tetraparma gracilis</name>
    <dbReference type="NCBI Taxonomy" id="2962635"/>
    <lineage>
        <taxon>Eukaryota</taxon>
        <taxon>Sar</taxon>
        <taxon>Stramenopiles</taxon>
        <taxon>Ochrophyta</taxon>
        <taxon>Bolidophyceae</taxon>
        <taxon>Parmales</taxon>
        <taxon>Triparmaceae</taxon>
        <taxon>Tetraparma</taxon>
    </lineage>
</organism>
<dbReference type="SUPFAM" id="SSF47923">
    <property type="entry name" value="Ypt/Rab-GAP domain of gyp1p"/>
    <property type="match status" value="2"/>
</dbReference>
<comment type="caution">
    <text evidence="3">The sequence shown here is derived from an EMBL/GenBank/DDBJ whole genome shotgun (WGS) entry which is preliminary data.</text>
</comment>
<dbReference type="PANTHER" id="PTHR22957">
    <property type="entry name" value="TBC1 DOMAIN FAMILY MEMBER GTPASE-ACTIVATING PROTEIN"/>
    <property type="match status" value="1"/>
</dbReference>
<dbReference type="Pfam" id="PF00566">
    <property type="entry name" value="RabGAP-TBC"/>
    <property type="match status" value="1"/>
</dbReference>
<dbReference type="Gene3D" id="1.10.8.270">
    <property type="entry name" value="putative rabgap domain of human tbc1 domain family member 14 like domains"/>
    <property type="match status" value="1"/>
</dbReference>
<dbReference type="InterPro" id="IPR035969">
    <property type="entry name" value="Rab-GAP_TBC_sf"/>
</dbReference>
<feature type="domain" description="Rab-GAP TBC" evidence="2">
    <location>
        <begin position="81"/>
        <end position="340"/>
    </location>
</feature>
<dbReference type="EMBL" id="BRYB01001062">
    <property type="protein sequence ID" value="GMI42344.1"/>
    <property type="molecule type" value="Genomic_DNA"/>
</dbReference>
<feature type="compositionally biased region" description="Pro residues" evidence="1">
    <location>
        <begin position="30"/>
        <end position="47"/>
    </location>
</feature>
<feature type="region of interest" description="Disordered" evidence="1">
    <location>
        <begin position="498"/>
        <end position="529"/>
    </location>
</feature>
<dbReference type="PANTHER" id="PTHR22957:SF27">
    <property type="entry name" value="TBC1 DOMAIN FAMILY MEMBER 13"/>
    <property type="match status" value="1"/>
</dbReference>
<gene>
    <name evidence="3" type="ORF">TeGR_g11173</name>
</gene>
<dbReference type="InterPro" id="IPR000195">
    <property type="entry name" value="Rab-GAP-TBC_dom"/>
</dbReference>
<evidence type="ECO:0000313" key="4">
    <source>
        <dbReference type="Proteomes" id="UP001165060"/>
    </source>
</evidence>
<protein>
    <recommendedName>
        <fullName evidence="2">Rab-GAP TBC domain-containing protein</fullName>
    </recommendedName>
</protein>
<reference evidence="3 4" key="1">
    <citation type="journal article" date="2023" name="Commun. Biol.">
        <title>Genome analysis of Parmales, the sister group of diatoms, reveals the evolutionary specialization of diatoms from phago-mixotrophs to photoautotrophs.</title>
        <authorList>
            <person name="Ban H."/>
            <person name="Sato S."/>
            <person name="Yoshikawa S."/>
            <person name="Yamada K."/>
            <person name="Nakamura Y."/>
            <person name="Ichinomiya M."/>
            <person name="Sato N."/>
            <person name="Blanc-Mathieu R."/>
            <person name="Endo H."/>
            <person name="Kuwata A."/>
            <person name="Ogata H."/>
        </authorList>
    </citation>
    <scope>NUCLEOTIDE SEQUENCE [LARGE SCALE GENOMIC DNA]</scope>
</reference>